<accession>A0ABD1YAL6</accession>
<dbReference type="AlphaFoldDB" id="A0ABD1YAL6"/>
<organism evidence="1 2">
    <name type="scientific">Riccia fluitans</name>
    <dbReference type="NCBI Taxonomy" id="41844"/>
    <lineage>
        <taxon>Eukaryota</taxon>
        <taxon>Viridiplantae</taxon>
        <taxon>Streptophyta</taxon>
        <taxon>Embryophyta</taxon>
        <taxon>Marchantiophyta</taxon>
        <taxon>Marchantiopsida</taxon>
        <taxon>Marchantiidae</taxon>
        <taxon>Marchantiales</taxon>
        <taxon>Ricciaceae</taxon>
        <taxon>Riccia</taxon>
    </lineage>
</organism>
<keyword evidence="2" id="KW-1185">Reference proteome</keyword>
<dbReference type="Proteomes" id="UP001605036">
    <property type="component" value="Unassembled WGS sequence"/>
</dbReference>
<proteinExistence type="predicted"/>
<sequence>MRLLHQEIGVLPSLKRCYIGHECEEDVVVFRQPIGSVGQGIEYWSGHHQPASCSNPLATSRALKCWCRDASSNICGSVTPVYRI</sequence>
<comment type="caution">
    <text evidence="1">The sequence shown here is derived from an EMBL/GenBank/DDBJ whole genome shotgun (WGS) entry which is preliminary data.</text>
</comment>
<dbReference type="EMBL" id="JBHFFA010000005">
    <property type="protein sequence ID" value="KAL2623802.1"/>
    <property type="molecule type" value="Genomic_DNA"/>
</dbReference>
<protein>
    <submittedName>
        <fullName evidence="1">Uncharacterized protein</fullName>
    </submittedName>
</protein>
<gene>
    <name evidence="1" type="ORF">R1flu_008047</name>
</gene>
<name>A0ABD1YAL6_9MARC</name>
<evidence type="ECO:0000313" key="1">
    <source>
        <dbReference type="EMBL" id="KAL2623802.1"/>
    </source>
</evidence>
<reference evidence="1 2" key="1">
    <citation type="submission" date="2024-09" db="EMBL/GenBank/DDBJ databases">
        <title>Chromosome-scale assembly of Riccia fluitans.</title>
        <authorList>
            <person name="Paukszto L."/>
            <person name="Sawicki J."/>
            <person name="Karawczyk K."/>
            <person name="Piernik-Szablinska J."/>
            <person name="Szczecinska M."/>
            <person name="Mazdziarz M."/>
        </authorList>
    </citation>
    <scope>NUCLEOTIDE SEQUENCE [LARGE SCALE GENOMIC DNA]</scope>
    <source>
        <strain evidence="1">Rf_01</strain>
        <tissue evidence="1">Aerial parts of the thallus</tissue>
    </source>
</reference>
<evidence type="ECO:0000313" key="2">
    <source>
        <dbReference type="Proteomes" id="UP001605036"/>
    </source>
</evidence>